<organism evidence="3 4">
    <name type="scientific">Halomicrobium mukohataei</name>
    <dbReference type="NCBI Taxonomy" id="57705"/>
    <lineage>
        <taxon>Archaea</taxon>
        <taxon>Methanobacteriati</taxon>
        <taxon>Methanobacteriota</taxon>
        <taxon>Stenosarchaea group</taxon>
        <taxon>Halobacteria</taxon>
        <taxon>Halobacteriales</taxon>
        <taxon>Haloarculaceae</taxon>
        <taxon>Halomicrobium</taxon>
    </lineage>
</organism>
<comment type="similarity">
    <text evidence="1">Belongs to the universal stress protein A family.</text>
</comment>
<dbReference type="InterPro" id="IPR006016">
    <property type="entry name" value="UspA"/>
</dbReference>
<evidence type="ECO:0000313" key="4">
    <source>
        <dbReference type="Proteomes" id="UP000297053"/>
    </source>
</evidence>
<dbReference type="PANTHER" id="PTHR46268:SF6">
    <property type="entry name" value="UNIVERSAL STRESS PROTEIN UP12"/>
    <property type="match status" value="1"/>
</dbReference>
<gene>
    <name evidence="3" type="ORF">E5139_13200</name>
</gene>
<reference evidence="3 4" key="1">
    <citation type="submission" date="2019-04" db="EMBL/GenBank/DDBJ databases">
        <title>Complete genome sequence of Arthrobacter sp. ZXY-2 associated with effective atrazine degradation and salt adaptation.</title>
        <authorList>
            <person name="Zhao X."/>
        </authorList>
    </citation>
    <scope>NUCLEOTIDE SEQUENCE [LARGE SCALE GENOMIC DNA]</scope>
    <source>
        <strain evidence="4">ZP60</strain>
    </source>
</reference>
<dbReference type="InterPro" id="IPR006015">
    <property type="entry name" value="Universal_stress_UspA"/>
</dbReference>
<dbReference type="CDD" id="cd00293">
    <property type="entry name" value="USP-like"/>
    <property type="match status" value="2"/>
</dbReference>
<proteinExistence type="inferred from homology"/>
<dbReference type="AlphaFoldDB" id="A0A4D6KLV6"/>
<dbReference type="Pfam" id="PF00582">
    <property type="entry name" value="Usp"/>
    <property type="match status" value="2"/>
</dbReference>
<evidence type="ECO:0000313" key="3">
    <source>
        <dbReference type="EMBL" id="QCD66553.1"/>
    </source>
</evidence>
<dbReference type="OMA" id="HIPAFYY"/>
<sequence length="307" mass="32260">MIQGRVCPSGNTMYDTVLVPTDGSDHAERAGAHAAFLARAFDASIHLLNVVDLQAAAGPMNAGGVDEAYVERLESEGEATIGALEPIFEDVPVETAVVRGRPSEAILDYAAEHDADLLAMGTHGRTGLERYIAGSVVEHVVRHATVPVLTTRAVETSTVDDGYDEIVIPTDGSEPSTAAVEHGLAIAERTDARVHAINVVNVATLSSGPDQTAPTELLAEFTARGERATEEIATAAADRGLDATTTVREGFPARDILDYVEANDADLVAMGTAGRSGLNRFLLGSTTERVIRHSPVPVCAVNARDAE</sequence>
<accession>A0A4D6KLV6</accession>
<dbReference type="KEGG" id="halz:E5139_13200"/>
<feature type="domain" description="UspA" evidence="2">
    <location>
        <begin position="13"/>
        <end position="152"/>
    </location>
</feature>
<evidence type="ECO:0000259" key="2">
    <source>
        <dbReference type="Pfam" id="PF00582"/>
    </source>
</evidence>
<evidence type="ECO:0000256" key="1">
    <source>
        <dbReference type="ARBA" id="ARBA00008791"/>
    </source>
</evidence>
<name>A0A4D6KLV6_9EURY</name>
<dbReference type="Proteomes" id="UP000297053">
    <property type="component" value="Chromosome"/>
</dbReference>
<protein>
    <submittedName>
        <fullName evidence="3">Universal stress protein</fullName>
    </submittedName>
</protein>
<dbReference type="SUPFAM" id="SSF52402">
    <property type="entry name" value="Adenine nucleotide alpha hydrolases-like"/>
    <property type="match status" value="2"/>
</dbReference>
<dbReference type="InterPro" id="IPR014729">
    <property type="entry name" value="Rossmann-like_a/b/a_fold"/>
</dbReference>
<dbReference type="Gene3D" id="3.40.50.620">
    <property type="entry name" value="HUPs"/>
    <property type="match status" value="2"/>
</dbReference>
<dbReference type="PRINTS" id="PR01438">
    <property type="entry name" value="UNVRSLSTRESS"/>
</dbReference>
<reference evidence="3 4" key="2">
    <citation type="submission" date="2019-04" db="EMBL/GenBank/DDBJ databases">
        <authorList>
            <person name="Yang S."/>
            <person name="Wei W."/>
        </authorList>
    </citation>
    <scope>NUCLEOTIDE SEQUENCE [LARGE SCALE GENOMIC DNA]</scope>
    <source>
        <strain evidence="4">ZP60</strain>
    </source>
</reference>
<dbReference type="EMBL" id="CP039375">
    <property type="protein sequence ID" value="QCD66553.1"/>
    <property type="molecule type" value="Genomic_DNA"/>
</dbReference>
<feature type="domain" description="UspA" evidence="2">
    <location>
        <begin position="163"/>
        <end position="301"/>
    </location>
</feature>
<dbReference type="PANTHER" id="PTHR46268">
    <property type="entry name" value="STRESS RESPONSE PROTEIN NHAX"/>
    <property type="match status" value="1"/>
</dbReference>